<proteinExistence type="predicted"/>
<feature type="region of interest" description="Disordered" evidence="1">
    <location>
        <begin position="176"/>
        <end position="228"/>
    </location>
</feature>
<dbReference type="Proteomes" id="UP000830167">
    <property type="component" value="Chromosome"/>
</dbReference>
<dbReference type="InterPro" id="IPR018664">
    <property type="entry name" value="DUF2103_metal-binding"/>
</dbReference>
<dbReference type="Pfam" id="PF09876">
    <property type="entry name" value="DUF2103"/>
    <property type="match status" value="1"/>
</dbReference>
<reference evidence="2" key="1">
    <citation type="submission" date="2021-12" db="EMBL/GenBank/DDBJ databases">
        <title>Alicyclobacillaceae gen. nov., sp. nov., isolated from chalcocite enrichment system.</title>
        <authorList>
            <person name="Jiang Z."/>
        </authorList>
    </citation>
    <scope>NUCLEOTIDE SEQUENCE</scope>
    <source>
        <strain evidence="2">MYW30-H2</strain>
    </source>
</reference>
<evidence type="ECO:0000313" key="2">
    <source>
        <dbReference type="EMBL" id="UOF90529.1"/>
    </source>
</evidence>
<dbReference type="RefSeq" id="WP_347437226.1">
    <property type="nucleotide sequence ID" value="NZ_CP089291.1"/>
</dbReference>
<evidence type="ECO:0000313" key="3">
    <source>
        <dbReference type="Proteomes" id="UP000830167"/>
    </source>
</evidence>
<evidence type="ECO:0000256" key="1">
    <source>
        <dbReference type="SAM" id="MobiDB-lite"/>
    </source>
</evidence>
<gene>
    <name evidence="2" type="ORF">LSG31_22175</name>
</gene>
<feature type="region of interest" description="Disordered" evidence="1">
    <location>
        <begin position="96"/>
        <end position="134"/>
    </location>
</feature>
<dbReference type="EMBL" id="CP089291">
    <property type="protein sequence ID" value="UOF90529.1"/>
    <property type="molecule type" value="Genomic_DNA"/>
</dbReference>
<protein>
    <submittedName>
        <fullName evidence="2">DUF2103 domain-containing protein</fullName>
    </submittedName>
</protein>
<sequence>MSNRHRTSKLTTKHSIIGDYRSILLDIARLDEVDSIITGVISHNKTHNTGLTFQYMTDTGIKLLAKTTQSVQEIFIVTKHRESLVDLLRGYGLIDREQKPEAPDEQQTAQASSKYGKGKKAAQSPNVQTGPFHAGRHANISKKEMQQHSESTPLSFRDHLNPELLEKLSAAKEELLKQHPPAETKQTSDKRMGTKGKRANSQSNQRDTDDDQDISMEELFNPKNDAESFADLFKSSKMDWRKFK</sequence>
<feature type="compositionally biased region" description="Basic and acidic residues" evidence="1">
    <location>
        <begin position="176"/>
        <end position="192"/>
    </location>
</feature>
<organism evidence="2 3">
    <name type="scientific">Fodinisporobacter ferrooxydans</name>
    <dbReference type="NCBI Taxonomy" id="2901836"/>
    <lineage>
        <taxon>Bacteria</taxon>
        <taxon>Bacillati</taxon>
        <taxon>Bacillota</taxon>
        <taxon>Bacilli</taxon>
        <taxon>Bacillales</taxon>
        <taxon>Alicyclobacillaceae</taxon>
        <taxon>Fodinisporobacter</taxon>
    </lineage>
</organism>
<keyword evidence="3" id="KW-1185">Reference proteome</keyword>
<name>A0ABY4CKK3_9BACL</name>
<accession>A0ABY4CKK3</accession>